<name>A0A0R1UF95_9LACO</name>
<dbReference type="EMBL" id="AZFK01000012">
    <property type="protein sequence ID" value="KRL92055.1"/>
    <property type="molecule type" value="Genomic_DNA"/>
</dbReference>
<dbReference type="Proteomes" id="UP000050816">
    <property type="component" value="Unassembled WGS sequence"/>
</dbReference>
<feature type="compositionally biased region" description="Basic residues" evidence="1">
    <location>
        <begin position="38"/>
        <end position="49"/>
    </location>
</feature>
<dbReference type="AlphaFoldDB" id="A0A0R1UF95"/>
<evidence type="ECO:0000313" key="3">
    <source>
        <dbReference type="Proteomes" id="UP000050816"/>
    </source>
</evidence>
<protein>
    <submittedName>
        <fullName evidence="2">Uncharacterized protein</fullName>
    </submittedName>
</protein>
<proteinExistence type="predicted"/>
<gene>
    <name evidence="2" type="ORF">FC43_GL000493</name>
</gene>
<feature type="region of interest" description="Disordered" evidence="1">
    <location>
        <begin position="32"/>
        <end position="59"/>
    </location>
</feature>
<comment type="caution">
    <text evidence="2">The sequence shown here is derived from an EMBL/GenBank/DDBJ whole genome shotgun (WGS) entry which is preliminary data.</text>
</comment>
<evidence type="ECO:0000313" key="2">
    <source>
        <dbReference type="EMBL" id="KRL92055.1"/>
    </source>
</evidence>
<sequence length="92" mass="10020">MSQAAGRGNLNDGSQSSGKLCLFHNFLSGRCPAPPEKGRKKRHFSRSSAKRNVPSRGLTHRFKGSVRLRTSQLGTRALPVTMVVFIISPTSP</sequence>
<accession>A0A0R1UF95</accession>
<organism evidence="2 3">
    <name type="scientific">Limosilactobacillus ingluviei DSM 15946</name>
    <dbReference type="NCBI Taxonomy" id="1423760"/>
    <lineage>
        <taxon>Bacteria</taxon>
        <taxon>Bacillati</taxon>
        <taxon>Bacillota</taxon>
        <taxon>Bacilli</taxon>
        <taxon>Lactobacillales</taxon>
        <taxon>Lactobacillaceae</taxon>
        <taxon>Limosilactobacillus</taxon>
    </lineage>
</organism>
<evidence type="ECO:0000256" key="1">
    <source>
        <dbReference type="SAM" id="MobiDB-lite"/>
    </source>
</evidence>
<reference evidence="2 3" key="1">
    <citation type="journal article" date="2015" name="Genome Announc.">
        <title>Expanding the biotechnology potential of lactobacilli through comparative genomics of 213 strains and associated genera.</title>
        <authorList>
            <person name="Sun Z."/>
            <person name="Harris H.M."/>
            <person name="McCann A."/>
            <person name="Guo C."/>
            <person name="Argimon S."/>
            <person name="Zhang W."/>
            <person name="Yang X."/>
            <person name="Jeffery I.B."/>
            <person name="Cooney J.C."/>
            <person name="Kagawa T.F."/>
            <person name="Liu W."/>
            <person name="Song Y."/>
            <person name="Salvetti E."/>
            <person name="Wrobel A."/>
            <person name="Rasinkangas P."/>
            <person name="Parkhill J."/>
            <person name="Rea M.C."/>
            <person name="O'Sullivan O."/>
            <person name="Ritari J."/>
            <person name="Douillard F.P."/>
            <person name="Paul Ross R."/>
            <person name="Yang R."/>
            <person name="Briner A.E."/>
            <person name="Felis G.E."/>
            <person name="de Vos W.M."/>
            <person name="Barrangou R."/>
            <person name="Klaenhammer T.R."/>
            <person name="Caufield P.W."/>
            <person name="Cui Y."/>
            <person name="Zhang H."/>
            <person name="O'Toole P.W."/>
        </authorList>
    </citation>
    <scope>NUCLEOTIDE SEQUENCE [LARGE SCALE GENOMIC DNA]</scope>
    <source>
        <strain evidence="2 3">DSM 15946</strain>
    </source>
</reference>